<dbReference type="InterPro" id="IPR006379">
    <property type="entry name" value="HAD-SF_hydro_IIB"/>
</dbReference>
<dbReference type="SFLD" id="SFLDS00003">
    <property type="entry name" value="Haloacid_Dehalogenase"/>
    <property type="match status" value="1"/>
</dbReference>
<dbReference type="InterPro" id="IPR036412">
    <property type="entry name" value="HAD-like_sf"/>
</dbReference>
<dbReference type="PANTHER" id="PTHR10000">
    <property type="entry name" value="PHOSPHOSERINE PHOSPHATASE"/>
    <property type="match status" value="1"/>
</dbReference>
<evidence type="ECO:0000313" key="1">
    <source>
        <dbReference type="EMBL" id="MDT2602352.1"/>
    </source>
</evidence>
<dbReference type="Pfam" id="PF08282">
    <property type="entry name" value="Hydrolase_3"/>
    <property type="match status" value="1"/>
</dbReference>
<proteinExistence type="predicted"/>
<dbReference type="CDD" id="cd07516">
    <property type="entry name" value="HAD_Pase"/>
    <property type="match status" value="1"/>
</dbReference>
<dbReference type="SUPFAM" id="SSF56784">
    <property type="entry name" value="HAD-like"/>
    <property type="match status" value="1"/>
</dbReference>
<dbReference type="EMBL" id="JARPYI010000018">
    <property type="protein sequence ID" value="MDT2602352.1"/>
    <property type="molecule type" value="Genomic_DNA"/>
</dbReference>
<dbReference type="Gene3D" id="3.40.50.1000">
    <property type="entry name" value="HAD superfamily/HAD-like"/>
    <property type="match status" value="1"/>
</dbReference>
<organism evidence="1 2">
    <name type="scientific">Enterococcus hulanensis</name>
    <dbReference type="NCBI Taxonomy" id="2559929"/>
    <lineage>
        <taxon>Bacteria</taxon>
        <taxon>Bacillati</taxon>
        <taxon>Bacillota</taxon>
        <taxon>Bacilli</taxon>
        <taxon>Lactobacillales</taxon>
        <taxon>Enterococcaceae</taxon>
        <taxon>Enterococcus</taxon>
    </lineage>
</organism>
<dbReference type="NCBIfam" id="TIGR00099">
    <property type="entry name" value="Cof-subfamily"/>
    <property type="match status" value="1"/>
</dbReference>
<dbReference type="Proteomes" id="UP001252875">
    <property type="component" value="Unassembled WGS sequence"/>
</dbReference>
<protein>
    <submittedName>
        <fullName evidence="1">HAD family hydrolase</fullName>
    </submittedName>
</protein>
<dbReference type="GO" id="GO:0016787">
    <property type="term" value="F:hydrolase activity"/>
    <property type="evidence" value="ECO:0007669"/>
    <property type="project" value="UniProtKB-KW"/>
</dbReference>
<dbReference type="PANTHER" id="PTHR10000:SF23">
    <property type="entry name" value="5-AMINO-6-(5-PHOSPHO-D-RIBITYLAMINO)URACIL PHOSPHATASE YITU"/>
    <property type="match status" value="1"/>
</dbReference>
<evidence type="ECO:0000313" key="2">
    <source>
        <dbReference type="Proteomes" id="UP001252875"/>
    </source>
</evidence>
<keyword evidence="1" id="KW-0378">Hydrolase</keyword>
<dbReference type="NCBIfam" id="TIGR01484">
    <property type="entry name" value="HAD-SF-IIB"/>
    <property type="match status" value="1"/>
</dbReference>
<dbReference type="InterPro" id="IPR023214">
    <property type="entry name" value="HAD_sf"/>
</dbReference>
<gene>
    <name evidence="1" type="ORF">P7D85_21540</name>
</gene>
<dbReference type="PROSITE" id="PS01228">
    <property type="entry name" value="COF_1"/>
    <property type="match status" value="1"/>
</dbReference>
<dbReference type="Gene3D" id="3.30.1240.10">
    <property type="match status" value="1"/>
</dbReference>
<name>A0ABU3F5E1_9ENTE</name>
<dbReference type="InterPro" id="IPR000150">
    <property type="entry name" value="Cof"/>
</dbReference>
<sequence>MEKHLIFMDIDGTLVAKDQKISNKTRSVVTELQQAGHQFYVATGRKYSSAVDVAKRLTAQTQVIASNGSIYSIDEMLHKKRLSDKALQFIYQTITAHDLPMFFFGEHTIFYTQQLPSYLQKNDQSRIGSSEEDFRFIDSLETLMAVSQRIVNGIVIADEREAELEQVRKILEESGLLSVSSSHPNNIELIPLGVNKATAIQAVRNSLAVPQKNIISFGDGLNDLEMLQASGVSVAMGNAVDELKRHAKFITDTNVEDGIANFLIDYFS</sequence>
<dbReference type="RefSeq" id="WP_311823540.1">
    <property type="nucleotide sequence ID" value="NZ_JARPYF010000017.1"/>
</dbReference>
<keyword evidence="2" id="KW-1185">Reference proteome</keyword>
<dbReference type="SFLD" id="SFLDG01144">
    <property type="entry name" value="C2.B.4:_PGP_Like"/>
    <property type="match status" value="1"/>
</dbReference>
<comment type="caution">
    <text evidence="1">The sequence shown here is derived from an EMBL/GenBank/DDBJ whole genome shotgun (WGS) entry which is preliminary data.</text>
</comment>
<accession>A0ABU3F5E1</accession>
<dbReference type="SFLD" id="SFLDG01140">
    <property type="entry name" value="C2.B:_Phosphomannomutase_and_P"/>
    <property type="match status" value="1"/>
</dbReference>
<reference evidence="1 2" key="1">
    <citation type="submission" date="2023-03" db="EMBL/GenBank/DDBJ databases">
        <authorList>
            <person name="Shen W."/>
            <person name="Cai J."/>
        </authorList>
    </citation>
    <scope>NUCLEOTIDE SEQUENCE [LARGE SCALE GENOMIC DNA]</scope>
    <source>
        <strain evidence="1 2">D6-4</strain>
    </source>
</reference>